<protein>
    <submittedName>
        <fullName evidence="2">Uncharacterized protein</fullName>
    </submittedName>
</protein>
<evidence type="ECO:0000256" key="1">
    <source>
        <dbReference type="SAM" id="MobiDB-lite"/>
    </source>
</evidence>
<feature type="region of interest" description="Disordered" evidence="1">
    <location>
        <begin position="57"/>
        <end position="79"/>
    </location>
</feature>
<dbReference type="EMBL" id="JAWQEG010004553">
    <property type="protein sequence ID" value="KAK3861128.1"/>
    <property type="molecule type" value="Genomic_DNA"/>
</dbReference>
<evidence type="ECO:0000313" key="2">
    <source>
        <dbReference type="EMBL" id="KAK3861128.1"/>
    </source>
</evidence>
<dbReference type="Proteomes" id="UP001286313">
    <property type="component" value="Unassembled WGS sequence"/>
</dbReference>
<comment type="caution">
    <text evidence="2">The sequence shown here is derived from an EMBL/GenBank/DDBJ whole genome shotgun (WGS) entry which is preliminary data.</text>
</comment>
<accession>A0AAE1K2C8</accession>
<proteinExistence type="predicted"/>
<name>A0AAE1K2C8_PETCI</name>
<organism evidence="2 3">
    <name type="scientific">Petrolisthes cinctipes</name>
    <name type="common">Flat porcelain crab</name>
    <dbReference type="NCBI Taxonomy" id="88211"/>
    <lineage>
        <taxon>Eukaryota</taxon>
        <taxon>Metazoa</taxon>
        <taxon>Ecdysozoa</taxon>
        <taxon>Arthropoda</taxon>
        <taxon>Crustacea</taxon>
        <taxon>Multicrustacea</taxon>
        <taxon>Malacostraca</taxon>
        <taxon>Eumalacostraca</taxon>
        <taxon>Eucarida</taxon>
        <taxon>Decapoda</taxon>
        <taxon>Pleocyemata</taxon>
        <taxon>Anomura</taxon>
        <taxon>Galatheoidea</taxon>
        <taxon>Porcellanidae</taxon>
        <taxon>Petrolisthes</taxon>
    </lineage>
</organism>
<gene>
    <name evidence="2" type="ORF">Pcinc_032870</name>
</gene>
<keyword evidence="3" id="KW-1185">Reference proteome</keyword>
<dbReference type="AlphaFoldDB" id="A0AAE1K2C8"/>
<evidence type="ECO:0000313" key="3">
    <source>
        <dbReference type="Proteomes" id="UP001286313"/>
    </source>
</evidence>
<sequence length="130" mass="14576">MEELMMVNKKEGKVEMEEEMKVNKKEGEEVKVEMEELMMVNKKEGKVEMEELMKVNKKEGEGGNGRGDQATVHRPVRLSQPLMPLSLRRLIGPHAATRPTHSKVAGMKSLRASPVLKLCCNLKQCVVSGC</sequence>
<reference evidence="2" key="1">
    <citation type="submission" date="2023-10" db="EMBL/GenBank/DDBJ databases">
        <title>Genome assemblies of two species of porcelain crab, Petrolisthes cinctipes and Petrolisthes manimaculis (Anomura: Porcellanidae).</title>
        <authorList>
            <person name="Angst P."/>
        </authorList>
    </citation>
    <scope>NUCLEOTIDE SEQUENCE</scope>
    <source>
        <strain evidence="2">PB745_01</strain>
        <tissue evidence="2">Gill</tissue>
    </source>
</reference>